<keyword evidence="1" id="KW-0812">Transmembrane</keyword>
<keyword evidence="1" id="KW-1133">Transmembrane helix</keyword>
<accession>W8F218</accession>
<protein>
    <submittedName>
        <fullName evidence="2">Uncharacterized protein</fullName>
    </submittedName>
</protein>
<dbReference type="EMBL" id="CP007145">
    <property type="protein sequence ID" value="AHJ98953.1"/>
    <property type="molecule type" value="Genomic_DNA"/>
</dbReference>
<keyword evidence="1" id="KW-0472">Membrane</keyword>
<evidence type="ECO:0000313" key="2">
    <source>
        <dbReference type="EMBL" id="AHJ98953.1"/>
    </source>
</evidence>
<dbReference type="KEGG" id="hsw:Hsw_3358"/>
<dbReference type="HOGENOM" id="CLU_2682818_0_0_10"/>
<sequence>MKRLFRYLALAVYPVPYPFAAGYHALVGATLWWWLLYGAPASYSFGKVAIGAAVGLVVGALLVLVLGKQLEEKA</sequence>
<dbReference type="AlphaFoldDB" id="W8F218"/>
<dbReference type="Proteomes" id="UP000019423">
    <property type="component" value="Chromosome"/>
</dbReference>
<evidence type="ECO:0000313" key="3">
    <source>
        <dbReference type="Proteomes" id="UP000019423"/>
    </source>
</evidence>
<gene>
    <name evidence="2" type="ORF">Hsw_3358</name>
</gene>
<dbReference type="RefSeq" id="WP_044003054.1">
    <property type="nucleotide sequence ID" value="NZ_CP007145.1"/>
</dbReference>
<dbReference type="OrthoDB" id="9975964at2"/>
<dbReference type="PATRIC" id="fig|1227739.3.peg.3523"/>
<reference evidence="2 3" key="1">
    <citation type="submission" date="2014-01" db="EMBL/GenBank/DDBJ databases">
        <title>Complete genome sequence of ionizing-radiation resistance bacterium Hymenobacter swuensis DY53.</title>
        <authorList>
            <person name="Jung J.-H."/>
            <person name="Jeong S.-W."/>
            <person name="Joe M.-H."/>
            <person name="Cho y.-j."/>
            <person name="Kim M.-K."/>
            <person name="Lim S.-Y."/>
        </authorList>
    </citation>
    <scope>NUCLEOTIDE SEQUENCE [LARGE SCALE GENOMIC DNA]</scope>
    <source>
        <strain evidence="2 3">DY53</strain>
    </source>
</reference>
<proteinExistence type="predicted"/>
<dbReference type="STRING" id="1227739.Hsw_3358"/>
<feature type="transmembrane region" description="Helical" evidence="1">
    <location>
        <begin position="7"/>
        <end position="36"/>
    </location>
</feature>
<evidence type="ECO:0000256" key="1">
    <source>
        <dbReference type="SAM" id="Phobius"/>
    </source>
</evidence>
<feature type="transmembrane region" description="Helical" evidence="1">
    <location>
        <begin position="48"/>
        <end position="67"/>
    </location>
</feature>
<name>W8F218_9BACT</name>
<keyword evidence="3" id="KW-1185">Reference proteome</keyword>
<organism evidence="2 3">
    <name type="scientific">Hymenobacter swuensis DY53</name>
    <dbReference type="NCBI Taxonomy" id="1227739"/>
    <lineage>
        <taxon>Bacteria</taxon>
        <taxon>Pseudomonadati</taxon>
        <taxon>Bacteroidota</taxon>
        <taxon>Cytophagia</taxon>
        <taxon>Cytophagales</taxon>
        <taxon>Hymenobacteraceae</taxon>
        <taxon>Hymenobacter</taxon>
    </lineage>
</organism>